<accession>A0AB73IMH4</accession>
<protein>
    <submittedName>
        <fullName evidence="1">Transposase</fullName>
    </submittedName>
</protein>
<organism evidence="1 2">
    <name type="scientific">Paraburkholderia caledonica</name>
    <dbReference type="NCBI Taxonomy" id="134536"/>
    <lineage>
        <taxon>Bacteria</taxon>
        <taxon>Pseudomonadati</taxon>
        <taxon>Pseudomonadota</taxon>
        <taxon>Betaproteobacteria</taxon>
        <taxon>Burkholderiales</taxon>
        <taxon>Burkholderiaceae</taxon>
        <taxon>Paraburkholderia</taxon>
    </lineage>
</organism>
<dbReference type="AlphaFoldDB" id="A0AB73IMH4"/>
<evidence type="ECO:0000313" key="2">
    <source>
        <dbReference type="Proteomes" id="UP001229486"/>
    </source>
</evidence>
<dbReference type="EMBL" id="JAURTK010000017">
    <property type="protein sequence ID" value="MDP9651220.1"/>
    <property type="molecule type" value="Genomic_DNA"/>
</dbReference>
<comment type="caution">
    <text evidence="1">The sequence shown here is derived from an EMBL/GenBank/DDBJ whole genome shotgun (WGS) entry which is preliminary data.</text>
</comment>
<proteinExistence type="predicted"/>
<name>A0AB73IMH4_9BURK</name>
<evidence type="ECO:0000313" key="1">
    <source>
        <dbReference type="EMBL" id="MDP9651220.1"/>
    </source>
</evidence>
<reference evidence="1" key="1">
    <citation type="submission" date="2023-07" db="EMBL/GenBank/DDBJ databases">
        <title>Sorghum-associated microbial communities from plants grown in Nebraska, USA.</title>
        <authorList>
            <person name="Schachtman D."/>
        </authorList>
    </citation>
    <scope>NUCLEOTIDE SEQUENCE</scope>
    <source>
        <strain evidence="1">DS1061</strain>
    </source>
</reference>
<dbReference type="Proteomes" id="UP001229486">
    <property type="component" value="Unassembled WGS sequence"/>
</dbReference>
<sequence length="97" mass="11093">MKFMTVGVDIAKNVFQLHPVDAGTGKIVNRQLKRAALLEHFANREPCLIGMEACCDSQHWVRRLMEMGHQVKLMPAKLVKALNVRNKDLRPSPFLQR</sequence>
<gene>
    <name evidence="1" type="ORF">J2793_006695</name>
</gene>